<organism evidence="3 4">
    <name type="scientific">Ignelater luminosus</name>
    <name type="common">Cucubano</name>
    <name type="synonym">Pyrophorus luminosus</name>
    <dbReference type="NCBI Taxonomy" id="2038154"/>
    <lineage>
        <taxon>Eukaryota</taxon>
        <taxon>Metazoa</taxon>
        <taxon>Ecdysozoa</taxon>
        <taxon>Arthropoda</taxon>
        <taxon>Hexapoda</taxon>
        <taxon>Insecta</taxon>
        <taxon>Pterygota</taxon>
        <taxon>Neoptera</taxon>
        <taxon>Endopterygota</taxon>
        <taxon>Coleoptera</taxon>
        <taxon>Polyphaga</taxon>
        <taxon>Elateriformia</taxon>
        <taxon>Elateroidea</taxon>
        <taxon>Elateridae</taxon>
        <taxon>Agrypninae</taxon>
        <taxon>Pyrophorini</taxon>
        <taxon>Ignelater</taxon>
    </lineage>
</organism>
<dbReference type="InterPro" id="IPR036291">
    <property type="entry name" value="NAD(P)-bd_dom_sf"/>
</dbReference>
<gene>
    <name evidence="3" type="ORF">ILUMI_18480</name>
</gene>
<dbReference type="Gene3D" id="3.40.50.720">
    <property type="entry name" value="NAD(P)-binding Rossmann-like Domain"/>
    <property type="match status" value="1"/>
</dbReference>
<accession>A0A8K0CHX4</accession>
<dbReference type="Pfam" id="PF00106">
    <property type="entry name" value="adh_short"/>
    <property type="match status" value="1"/>
</dbReference>
<reference evidence="3" key="1">
    <citation type="submission" date="2019-08" db="EMBL/GenBank/DDBJ databases">
        <title>The genome of the North American firefly Photinus pyralis.</title>
        <authorList>
            <consortium name="Photinus pyralis genome working group"/>
            <person name="Fallon T.R."/>
            <person name="Sander Lower S.E."/>
            <person name="Weng J.-K."/>
        </authorList>
    </citation>
    <scope>NUCLEOTIDE SEQUENCE</scope>
    <source>
        <strain evidence="3">TRF0915ILg1</strain>
        <tissue evidence="3">Whole body</tissue>
    </source>
</reference>
<keyword evidence="2" id="KW-1133">Transmembrane helix</keyword>
<dbReference type="Proteomes" id="UP000801492">
    <property type="component" value="Unassembled WGS sequence"/>
</dbReference>
<protein>
    <submittedName>
        <fullName evidence="3">Uncharacterized protein</fullName>
    </submittedName>
</protein>
<comment type="caution">
    <text evidence="3">The sequence shown here is derived from an EMBL/GenBank/DDBJ whole genome shotgun (WGS) entry which is preliminary data.</text>
</comment>
<sequence length="201" mass="22468">MLLENMLATIQSIIITTLFRICLIAIIIKIFAKLTAGWCKSNAYLGGKTALITGGSTGIGYETALGLAARGCRVIIAHKNEIPHLKEDIIKKTGNSNIVIKHFDMASLESVRELARDINENENRLDMLINNAGVGGWHNCYTKDGLHKSMQINHFGGFLLTHLLIGTCICRDFQIDFGFFHNFEFQLKNRKCKKETSLNNL</sequence>
<keyword evidence="1" id="KW-0560">Oxidoreductase</keyword>
<dbReference type="SUPFAM" id="SSF51735">
    <property type="entry name" value="NAD(P)-binding Rossmann-fold domains"/>
    <property type="match status" value="1"/>
</dbReference>
<evidence type="ECO:0000256" key="1">
    <source>
        <dbReference type="ARBA" id="ARBA00023002"/>
    </source>
</evidence>
<evidence type="ECO:0000313" key="4">
    <source>
        <dbReference type="Proteomes" id="UP000801492"/>
    </source>
</evidence>
<dbReference type="PANTHER" id="PTHR43157">
    <property type="entry name" value="PHOSPHATIDYLINOSITOL-GLYCAN BIOSYNTHESIS CLASS F PROTEIN-RELATED"/>
    <property type="match status" value="1"/>
</dbReference>
<keyword evidence="4" id="KW-1185">Reference proteome</keyword>
<evidence type="ECO:0000256" key="2">
    <source>
        <dbReference type="SAM" id="Phobius"/>
    </source>
</evidence>
<proteinExistence type="predicted"/>
<feature type="transmembrane region" description="Helical" evidence="2">
    <location>
        <begin position="6"/>
        <end position="32"/>
    </location>
</feature>
<dbReference type="InterPro" id="IPR002347">
    <property type="entry name" value="SDR_fam"/>
</dbReference>
<keyword evidence="2" id="KW-0812">Transmembrane</keyword>
<dbReference type="EMBL" id="VTPC01082224">
    <property type="protein sequence ID" value="KAF2887693.1"/>
    <property type="molecule type" value="Genomic_DNA"/>
</dbReference>
<keyword evidence="2" id="KW-0472">Membrane</keyword>
<dbReference type="GO" id="GO:0016491">
    <property type="term" value="F:oxidoreductase activity"/>
    <property type="evidence" value="ECO:0007669"/>
    <property type="project" value="UniProtKB-KW"/>
</dbReference>
<dbReference type="PANTHER" id="PTHR43157:SF31">
    <property type="entry name" value="PHOSPHATIDYLINOSITOL-GLYCAN BIOSYNTHESIS CLASS F PROTEIN"/>
    <property type="match status" value="1"/>
</dbReference>
<dbReference type="OrthoDB" id="191139at2759"/>
<dbReference type="AlphaFoldDB" id="A0A8K0CHX4"/>
<dbReference type="PRINTS" id="PR00081">
    <property type="entry name" value="GDHRDH"/>
</dbReference>
<evidence type="ECO:0000313" key="3">
    <source>
        <dbReference type="EMBL" id="KAF2887693.1"/>
    </source>
</evidence>
<name>A0A8K0CHX4_IGNLU</name>